<gene>
    <name evidence="1" type="ORF">IPN02_07840</name>
</gene>
<comment type="caution">
    <text evidence="1">The sequence shown here is derived from an EMBL/GenBank/DDBJ whole genome shotgun (WGS) entry which is preliminary data.</text>
</comment>
<organism evidence="1 2">
    <name type="scientific">Candidatus Neomicrothrix subdominans</name>
    <dbReference type="NCBI Taxonomy" id="2954438"/>
    <lineage>
        <taxon>Bacteria</taxon>
        <taxon>Bacillati</taxon>
        <taxon>Actinomycetota</taxon>
        <taxon>Acidimicrobiia</taxon>
        <taxon>Acidimicrobiales</taxon>
        <taxon>Microthrixaceae</taxon>
        <taxon>Candidatus Neomicrothrix</taxon>
    </lineage>
</organism>
<dbReference type="EMBL" id="JADJZA010000005">
    <property type="protein sequence ID" value="MBK9296741.1"/>
    <property type="molecule type" value="Genomic_DNA"/>
</dbReference>
<evidence type="ECO:0000313" key="2">
    <source>
        <dbReference type="Proteomes" id="UP000727993"/>
    </source>
</evidence>
<sequence length="191" mass="21063">MFTKAEFAQLEEIAAEAVRTSQPIPSSPDYDATAARLLAVAEQIEDDPDSFNMDAWATDEQGDDTYDEPQEISGVASNFCGTSCCIAGWLVCFTPAGEVTETWWEEAGRMAAGFLDQWSDPLGREVFKQFETTPVQAVRRLRALATIPAPRTLHDARQLDGFRLCSSSDTEFERRAAQADRDADRDAGEAL</sequence>
<reference evidence="1 2" key="1">
    <citation type="submission" date="2020-10" db="EMBL/GenBank/DDBJ databases">
        <title>Connecting structure to function with the recovery of over 1000 high-quality activated sludge metagenome-assembled genomes encoding full-length rRNA genes using long-read sequencing.</title>
        <authorList>
            <person name="Singleton C.M."/>
            <person name="Petriglieri F."/>
            <person name="Kristensen J.M."/>
            <person name="Kirkegaard R.H."/>
            <person name="Michaelsen T.Y."/>
            <person name="Andersen M.H."/>
            <person name="Karst S.M."/>
            <person name="Dueholm M.S."/>
            <person name="Nielsen P.H."/>
            <person name="Albertsen M."/>
        </authorList>
    </citation>
    <scope>NUCLEOTIDE SEQUENCE [LARGE SCALE GENOMIC DNA]</scope>
    <source>
        <strain evidence="1">Lyne_18-Q3-R50-59_MAXAC.006</strain>
    </source>
</reference>
<dbReference type="AlphaFoldDB" id="A0A936TCP7"/>
<evidence type="ECO:0000313" key="1">
    <source>
        <dbReference type="EMBL" id="MBK9296741.1"/>
    </source>
</evidence>
<proteinExistence type="predicted"/>
<protein>
    <submittedName>
        <fullName evidence="1">Uncharacterized protein</fullName>
    </submittedName>
</protein>
<name>A0A936TCP7_9ACTN</name>
<accession>A0A936TCP7</accession>
<dbReference type="Proteomes" id="UP000727993">
    <property type="component" value="Unassembled WGS sequence"/>
</dbReference>